<dbReference type="EMBL" id="VEVO01016796">
    <property type="protein sequence ID" value="KAF0021332.1"/>
    <property type="molecule type" value="Genomic_DNA"/>
</dbReference>
<gene>
    <name evidence="3" type="ORF">F2P81_021454</name>
    <name evidence="2" type="ORF">F2P81_026415</name>
</gene>
<dbReference type="EMBL" id="VEVO01000019">
    <property type="protein sequence ID" value="KAF0026717.1"/>
    <property type="molecule type" value="Genomic_DNA"/>
</dbReference>
<evidence type="ECO:0000313" key="2">
    <source>
        <dbReference type="EMBL" id="KAF0021332.1"/>
    </source>
</evidence>
<feature type="compositionally biased region" description="Polar residues" evidence="1">
    <location>
        <begin position="19"/>
        <end position="28"/>
    </location>
</feature>
<evidence type="ECO:0000313" key="4">
    <source>
        <dbReference type="Proteomes" id="UP000438429"/>
    </source>
</evidence>
<evidence type="ECO:0000313" key="3">
    <source>
        <dbReference type="EMBL" id="KAF0026717.1"/>
    </source>
</evidence>
<sequence>MIVVDNSAFVHLRLKTCSRSHVSSSTHTGPHEDTNDHMPHRADCPLTHNVSHSVSSLAHTQMTCDCQRQKPTVSVT</sequence>
<protein>
    <submittedName>
        <fullName evidence="2">Uncharacterized protein</fullName>
    </submittedName>
</protein>
<comment type="caution">
    <text evidence="2">The sequence shown here is derived from an EMBL/GenBank/DDBJ whole genome shotgun (WGS) entry which is preliminary data.</text>
</comment>
<feature type="region of interest" description="Disordered" evidence="1">
    <location>
        <begin position="19"/>
        <end position="47"/>
    </location>
</feature>
<evidence type="ECO:0000256" key="1">
    <source>
        <dbReference type="SAM" id="MobiDB-lite"/>
    </source>
</evidence>
<proteinExistence type="predicted"/>
<accession>A0A6A4RQP0</accession>
<name>A0A6A4RQP0_SCOMX</name>
<dbReference type="AlphaFoldDB" id="A0A6A4RQP0"/>
<dbReference type="Proteomes" id="UP000438429">
    <property type="component" value="Unassembled WGS sequence"/>
</dbReference>
<organism evidence="2 4">
    <name type="scientific">Scophthalmus maximus</name>
    <name type="common">Turbot</name>
    <name type="synonym">Psetta maxima</name>
    <dbReference type="NCBI Taxonomy" id="52904"/>
    <lineage>
        <taxon>Eukaryota</taxon>
        <taxon>Metazoa</taxon>
        <taxon>Chordata</taxon>
        <taxon>Craniata</taxon>
        <taxon>Vertebrata</taxon>
        <taxon>Euteleostomi</taxon>
        <taxon>Actinopterygii</taxon>
        <taxon>Neopterygii</taxon>
        <taxon>Teleostei</taxon>
        <taxon>Neoteleostei</taxon>
        <taxon>Acanthomorphata</taxon>
        <taxon>Carangaria</taxon>
        <taxon>Pleuronectiformes</taxon>
        <taxon>Pleuronectoidei</taxon>
        <taxon>Scophthalmidae</taxon>
        <taxon>Scophthalmus</taxon>
    </lineage>
</organism>
<reference evidence="2 4" key="1">
    <citation type="submission" date="2019-06" db="EMBL/GenBank/DDBJ databases">
        <title>Draft genomes of female and male turbot (Scophthalmus maximus).</title>
        <authorList>
            <person name="Xu H."/>
            <person name="Xu X.-W."/>
            <person name="Shao C."/>
            <person name="Chen S."/>
        </authorList>
    </citation>
    <scope>NUCLEOTIDE SEQUENCE [LARGE SCALE GENOMIC DNA]</scope>
    <source>
        <strain evidence="2">Ysfricsl-2016a</strain>
        <tissue evidence="2">Blood</tissue>
    </source>
</reference>
<feature type="compositionally biased region" description="Basic and acidic residues" evidence="1">
    <location>
        <begin position="29"/>
        <end position="43"/>
    </location>
</feature>